<keyword evidence="5" id="KW-1185">Reference proteome</keyword>
<accession>A0A0D2A022</accession>
<feature type="compositionally biased region" description="Pro residues" evidence="1">
    <location>
        <begin position="333"/>
        <end position="347"/>
    </location>
</feature>
<name>A0A0D2A022_9PEZI</name>
<feature type="compositionally biased region" description="Low complexity" evidence="1">
    <location>
        <begin position="348"/>
        <end position="361"/>
    </location>
</feature>
<dbReference type="GO" id="GO:0005737">
    <property type="term" value="C:cytoplasm"/>
    <property type="evidence" value="ECO:0007669"/>
    <property type="project" value="TreeGrafter"/>
</dbReference>
<dbReference type="InParanoid" id="A0A0D2A022"/>
<feature type="domain" description="Ketopantoate reductase C-terminal" evidence="3">
    <location>
        <begin position="201"/>
        <end position="324"/>
    </location>
</feature>
<feature type="compositionally biased region" description="Pro residues" evidence="1">
    <location>
        <begin position="672"/>
        <end position="685"/>
    </location>
</feature>
<feature type="compositionally biased region" description="Basic and acidic residues" evidence="1">
    <location>
        <begin position="599"/>
        <end position="610"/>
    </location>
</feature>
<dbReference type="PANTHER" id="PTHR21708">
    <property type="entry name" value="PROBABLE 2-DEHYDROPANTOATE 2-REDUCTASE"/>
    <property type="match status" value="1"/>
</dbReference>
<evidence type="ECO:0000256" key="1">
    <source>
        <dbReference type="SAM" id="MobiDB-lite"/>
    </source>
</evidence>
<dbReference type="Gene3D" id="3.40.50.720">
    <property type="entry name" value="NAD(P)-binding Rossmann-like Domain"/>
    <property type="match status" value="1"/>
</dbReference>
<feature type="compositionally biased region" description="Low complexity" evidence="1">
    <location>
        <begin position="720"/>
        <end position="751"/>
    </location>
</feature>
<sequence>MAPTTPRLRILSVGGNAVSAFLSWRLQATNACDVTLVWKNQFESVAQYGISMKSSILGNERFKPYLVVSAAEDASTNSKHPFDYVVLCVKALPDVYDLANIIQSVVSPQHTCILLNTTNALGIEDYLSQRFPTNVVLSLVCGADLTQLGASEFEHRGNSTDIWVGWANKNSRIPESIQKDMAEALAMTLTTGNVNCVVSNNIRQQQFDRMIGPIAFHPASVLFETPNHAELLELTGVRAMVISLIDELVALAKAHNCTFPDDFRESTMRTMIQPSERNSIMYQDFVDKRPMEVETYLGSPIKLAKEVGISVPRIETLYALLHHKNATNLKTPAAPPVSPSAKPPPPRSSSFAANGAPRPTTNGGGPPNGMPNGRRMPSFNGPAGPMRRGPPPNGYPPRMGNGNPNGYAPDGPMQRRSSIDEDLGEFSHVMLYDAAPEGGLPDGVYGDDGVHGASSADLALRERELALRQRELELRERQLRMGRGPPPRRGPPTVSGWADDEGDDDYFDTMGQSSGPSPVVMDDNFDMMSITSRRNRKAPVNPRAMSAGMGAPPPSRGRMLFGRSKPNRTSARLVAEMPNLTDSILANPLMGYSSNRYGNVDRGEMGKESRQNSLTTERLNELQNGGMPYGAYPPSVQRRQSQSPGNPLSPPMKRPSPPNGYPPPNGTMNGRPSPPGVRQPVPRYPPGQGNAVAPSQVEQHAGVSNPYPQKPNPQVRSLTGSASASAASGESSGASAHIDSSTSSENSSLGSRPMVKTAIRV</sequence>
<dbReference type="FunFam" id="1.10.1040.10:FF:000017">
    <property type="entry name" value="2-dehydropantoate 2-reductase"/>
    <property type="match status" value="1"/>
</dbReference>
<dbReference type="FunFam" id="3.40.50.720:FF:000424">
    <property type="entry name" value="Meiotically up-regulated gene 72 protein"/>
    <property type="match status" value="1"/>
</dbReference>
<dbReference type="Pfam" id="PF08546">
    <property type="entry name" value="ApbA_C"/>
    <property type="match status" value="1"/>
</dbReference>
<dbReference type="Gene3D" id="1.10.1040.10">
    <property type="entry name" value="N-(1-d-carboxylethyl)-l-norvaline Dehydrogenase, domain 2"/>
    <property type="match status" value="1"/>
</dbReference>
<dbReference type="Proteomes" id="UP000053259">
    <property type="component" value="Unassembled WGS sequence"/>
</dbReference>
<dbReference type="InterPro" id="IPR008927">
    <property type="entry name" value="6-PGluconate_DH-like_C_sf"/>
</dbReference>
<gene>
    <name evidence="4" type="ORF">PV09_08711</name>
</gene>
<dbReference type="EMBL" id="KN847574">
    <property type="protein sequence ID" value="KIV99654.1"/>
    <property type="molecule type" value="Genomic_DNA"/>
</dbReference>
<feature type="region of interest" description="Disordered" evidence="1">
    <location>
        <begin position="622"/>
        <end position="761"/>
    </location>
</feature>
<feature type="domain" description="Ketopantoate reductase N-terminal" evidence="2">
    <location>
        <begin position="10"/>
        <end position="165"/>
    </location>
</feature>
<feature type="region of interest" description="Disordered" evidence="1">
    <location>
        <begin position="597"/>
        <end position="616"/>
    </location>
</feature>
<dbReference type="VEuPathDB" id="FungiDB:PV09_08711"/>
<organism evidence="4 5">
    <name type="scientific">Verruconis gallopava</name>
    <dbReference type="NCBI Taxonomy" id="253628"/>
    <lineage>
        <taxon>Eukaryota</taxon>
        <taxon>Fungi</taxon>
        <taxon>Dikarya</taxon>
        <taxon>Ascomycota</taxon>
        <taxon>Pezizomycotina</taxon>
        <taxon>Dothideomycetes</taxon>
        <taxon>Pleosporomycetidae</taxon>
        <taxon>Venturiales</taxon>
        <taxon>Sympoventuriaceae</taxon>
        <taxon>Verruconis</taxon>
    </lineage>
</organism>
<evidence type="ECO:0000313" key="4">
    <source>
        <dbReference type="EMBL" id="KIV99654.1"/>
    </source>
</evidence>
<dbReference type="InterPro" id="IPR013332">
    <property type="entry name" value="KPR_N"/>
</dbReference>
<dbReference type="Pfam" id="PF02558">
    <property type="entry name" value="ApbA"/>
    <property type="match status" value="1"/>
</dbReference>
<dbReference type="STRING" id="253628.A0A0D2A022"/>
<proteinExistence type="predicted"/>
<dbReference type="InterPro" id="IPR051402">
    <property type="entry name" value="KPR-Related"/>
</dbReference>
<feature type="compositionally biased region" description="Pro residues" evidence="1">
    <location>
        <begin position="647"/>
        <end position="665"/>
    </location>
</feature>
<evidence type="ECO:0000313" key="5">
    <source>
        <dbReference type="Proteomes" id="UP000053259"/>
    </source>
</evidence>
<dbReference type="GeneID" id="27316684"/>
<dbReference type="OrthoDB" id="5302359at2759"/>
<protein>
    <recommendedName>
        <fullName evidence="6">2-dehydropantoate 2-reductase</fullName>
    </recommendedName>
</protein>
<dbReference type="RefSeq" id="XP_016209524.1">
    <property type="nucleotide sequence ID" value="XM_016362657.1"/>
</dbReference>
<dbReference type="SUPFAM" id="SSF48179">
    <property type="entry name" value="6-phosphogluconate dehydrogenase C-terminal domain-like"/>
    <property type="match status" value="1"/>
</dbReference>
<feature type="compositionally biased region" description="Low complexity" evidence="1">
    <location>
        <begin position="370"/>
        <end position="387"/>
    </location>
</feature>
<evidence type="ECO:0008006" key="6">
    <source>
        <dbReference type="Google" id="ProtNLM"/>
    </source>
</evidence>
<dbReference type="AlphaFoldDB" id="A0A0D2A022"/>
<feature type="region of interest" description="Disordered" evidence="1">
    <location>
        <begin position="329"/>
        <end position="418"/>
    </location>
</feature>
<reference evidence="4 5" key="1">
    <citation type="submission" date="2015-01" db="EMBL/GenBank/DDBJ databases">
        <title>The Genome Sequence of Ochroconis gallopava CBS43764.</title>
        <authorList>
            <consortium name="The Broad Institute Genomics Platform"/>
            <person name="Cuomo C."/>
            <person name="de Hoog S."/>
            <person name="Gorbushina A."/>
            <person name="Stielow B."/>
            <person name="Teixiera M."/>
            <person name="Abouelleil A."/>
            <person name="Chapman S.B."/>
            <person name="Priest M."/>
            <person name="Young S.K."/>
            <person name="Wortman J."/>
            <person name="Nusbaum C."/>
            <person name="Birren B."/>
        </authorList>
    </citation>
    <scope>NUCLEOTIDE SEQUENCE [LARGE SCALE GENOMIC DNA]</scope>
    <source>
        <strain evidence="4 5">CBS 43764</strain>
    </source>
</reference>
<dbReference type="HOGENOM" id="CLU_021479_0_0_1"/>
<dbReference type="InterPro" id="IPR013328">
    <property type="entry name" value="6PGD_dom2"/>
</dbReference>
<dbReference type="PANTHER" id="PTHR21708:SF25">
    <property type="entry name" value="PROTEIN PAM1-RELATED"/>
    <property type="match status" value="1"/>
</dbReference>
<feature type="region of interest" description="Disordered" evidence="1">
    <location>
        <begin position="534"/>
        <end position="563"/>
    </location>
</feature>
<feature type="compositionally biased region" description="Polar residues" evidence="1">
    <location>
        <begin position="637"/>
        <end position="646"/>
    </location>
</feature>
<dbReference type="InterPro" id="IPR013752">
    <property type="entry name" value="KPA_reductase"/>
</dbReference>
<evidence type="ECO:0000259" key="2">
    <source>
        <dbReference type="Pfam" id="PF02558"/>
    </source>
</evidence>
<evidence type="ECO:0000259" key="3">
    <source>
        <dbReference type="Pfam" id="PF08546"/>
    </source>
</evidence>
<feature type="compositionally biased region" description="Low complexity" evidence="1">
    <location>
        <begin position="396"/>
        <end position="407"/>
    </location>
</feature>